<dbReference type="GO" id="GO:0009254">
    <property type="term" value="P:peptidoglycan turnover"/>
    <property type="evidence" value="ECO:0007669"/>
    <property type="project" value="TreeGrafter"/>
</dbReference>
<keyword evidence="6" id="KW-1185">Reference proteome</keyword>
<feature type="non-terminal residue" evidence="5">
    <location>
        <position position="1"/>
    </location>
</feature>
<dbReference type="InterPro" id="IPR017853">
    <property type="entry name" value="GH"/>
</dbReference>
<dbReference type="Proteomes" id="UP000054144">
    <property type="component" value="Unassembled WGS sequence"/>
</dbReference>
<evidence type="ECO:0000256" key="3">
    <source>
        <dbReference type="ARBA" id="ARBA00023295"/>
    </source>
</evidence>
<dbReference type="EMBL" id="KN881929">
    <property type="protein sequence ID" value="KIY47692.1"/>
    <property type="molecule type" value="Genomic_DNA"/>
</dbReference>
<accession>A0A0D7A9K7</accession>
<name>A0A0D7A9K7_9AGAR</name>
<dbReference type="OrthoDB" id="4215304at2759"/>
<dbReference type="Pfam" id="PF00933">
    <property type="entry name" value="Glyco_hydro_3"/>
    <property type="match status" value="1"/>
</dbReference>
<evidence type="ECO:0000256" key="2">
    <source>
        <dbReference type="ARBA" id="ARBA00022801"/>
    </source>
</evidence>
<dbReference type="InterPro" id="IPR050226">
    <property type="entry name" value="NagZ_Beta-hexosaminidase"/>
</dbReference>
<dbReference type="SUPFAM" id="SSF51445">
    <property type="entry name" value="(Trans)glycosidases"/>
    <property type="match status" value="1"/>
</dbReference>
<gene>
    <name evidence="5" type="ORF">FISHEDRAFT_25813</name>
</gene>
<reference evidence="5 6" key="1">
    <citation type="journal article" date="2015" name="Fungal Genet. Biol.">
        <title>Evolution of novel wood decay mechanisms in Agaricales revealed by the genome sequences of Fistulina hepatica and Cylindrobasidium torrendii.</title>
        <authorList>
            <person name="Floudas D."/>
            <person name="Held B.W."/>
            <person name="Riley R."/>
            <person name="Nagy L.G."/>
            <person name="Koehler G."/>
            <person name="Ransdell A.S."/>
            <person name="Younus H."/>
            <person name="Chow J."/>
            <person name="Chiniquy J."/>
            <person name="Lipzen A."/>
            <person name="Tritt A."/>
            <person name="Sun H."/>
            <person name="Haridas S."/>
            <person name="LaButti K."/>
            <person name="Ohm R.A."/>
            <person name="Kues U."/>
            <person name="Blanchette R.A."/>
            <person name="Grigoriev I.V."/>
            <person name="Minto R.E."/>
            <person name="Hibbett D.S."/>
        </authorList>
    </citation>
    <scope>NUCLEOTIDE SEQUENCE [LARGE SCALE GENOMIC DNA]</scope>
    <source>
        <strain evidence="5 6">ATCC 64428</strain>
    </source>
</reference>
<feature type="non-terminal residue" evidence="5">
    <location>
        <position position="388"/>
    </location>
</feature>
<dbReference type="GO" id="GO:0004553">
    <property type="term" value="F:hydrolase activity, hydrolyzing O-glycosyl compounds"/>
    <property type="evidence" value="ECO:0007669"/>
    <property type="project" value="InterPro"/>
</dbReference>
<dbReference type="Gene3D" id="3.20.20.300">
    <property type="entry name" value="Glycoside hydrolase, family 3, N-terminal domain"/>
    <property type="match status" value="1"/>
</dbReference>
<dbReference type="GO" id="GO:0005975">
    <property type="term" value="P:carbohydrate metabolic process"/>
    <property type="evidence" value="ECO:0007669"/>
    <property type="project" value="InterPro"/>
</dbReference>
<feature type="domain" description="Glycoside hydrolase family 3 N-terminal" evidence="4">
    <location>
        <begin position="20"/>
        <end position="331"/>
    </location>
</feature>
<proteinExistence type="inferred from homology"/>
<evidence type="ECO:0000313" key="6">
    <source>
        <dbReference type="Proteomes" id="UP000054144"/>
    </source>
</evidence>
<sequence>SDDLKRQIGQHFVLGFHSYHLDDNVKALIRDYHVANIILMKRNIQGNILTAIWIASWPMTLFAKESGHQVPLLIGIDQENGLVSAFSSPSTGTQFPGAMALAACGDEAVCMTERVYQAAAQELRLAGIHWTYAPVADVNSDSKNPVIGVRSFGDDPYRVATLTAAALRGLEAGGIAACAKHFPGHGDTAIDSHLALPEITKSEEELKQTELVPFKTLIAAGVPSVMTGHMALPRLTGNDTPSSLSRAVTTGLLRQNLGFSGLVVTDCLEMNAVAMGWGIEEGAVRALQADADVVMICHTFERQKEAIDNVYNAILRDRLDHDALLKSGTRIAAFKERYVGRWESLSFTHDSTLKARWDELKASNLTLSDDAYRRSITVVKDKHHLLPL</sequence>
<organism evidence="5 6">
    <name type="scientific">Fistulina hepatica ATCC 64428</name>
    <dbReference type="NCBI Taxonomy" id="1128425"/>
    <lineage>
        <taxon>Eukaryota</taxon>
        <taxon>Fungi</taxon>
        <taxon>Dikarya</taxon>
        <taxon>Basidiomycota</taxon>
        <taxon>Agaricomycotina</taxon>
        <taxon>Agaricomycetes</taxon>
        <taxon>Agaricomycetidae</taxon>
        <taxon>Agaricales</taxon>
        <taxon>Fistulinaceae</taxon>
        <taxon>Fistulina</taxon>
    </lineage>
</organism>
<protein>
    <submittedName>
        <fullName evidence="5">Glycoside hydrolase</fullName>
    </submittedName>
</protein>
<evidence type="ECO:0000256" key="1">
    <source>
        <dbReference type="ARBA" id="ARBA00005336"/>
    </source>
</evidence>
<evidence type="ECO:0000259" key="4">
    <source>
        <dbReference type="Pfam" id="PF00933"/>
    </source>
</evidence>
<dbReference type="PANTHER" id="PTHR30480:SF16">
    <property type="entry name" value="GLYCOSIDE HYDROLASE FAMILY 3 DOMAIN PROTEIN"/>
    <property type="match status" value="1"/>
</dbReference>
<comment type="similarity">
    <text evidence="1">Belongs to the glycosyl hydrolase 3 family.</text>
</comment>
<dbReference type="AlphaFoldDB" id="A0A0D7A9K7"/>
<keyword evidence="3" id="KW-0326">Glycosidase</keyword>
<evidence type="ECO:0000313" key="5">
    <source>
        <dbReference type="EMBL" id="KIY47692.1"/>
    </source>
</evidence>
<keyword evidence="2 5" id="KW-0378">Hydrolase</keyword>
<dbReference type="InterPro" id="IPR001764">
    <property type="entry name" value="Glyco_hydro_3_N"/>
</dbReference>
<dbReference type="PANTHER" id="PTHR30480">
    <property type="entry name" value="BETA-HEXOSAMINIDASE-RELATED"/>
    <property type="match status" value="1"/>
</dbReference>
<dbReference type="InterPro" id="IPR036962">
    <property type="entry name" value="Glyco_hydro_3_N_sf"/>
</dbReference>